<comment type="caution">
    <text evidence="1">The sequence shown here is derived from an EMBL/GenBank/DDBJ whole genome shotgun (WGS) entry which is preliminary data.</text>
</comment>
<protein>
    <submittedName>
        <fullName evidence="1">Uncharacterized protein</fullName>
    </submittedName>
</protein>
<proteinExistence type="predicted"/>
<organism evidence="1 2">
    <name type="scientific">Lindgomyces ingoldianus</name>
    <dbReference type="NCBI Taxonomy" id="673940"/>
    <lineage>
        <taxon>Eukaryota</taxon>
        <taxon>Fungi</taxon>
        <taxon>Dikarya</taxon>
        <taxon>Ascomycota</taxon>
        <taxon>Pezizomycotina</taxon>
        <taxon>Dothideomycetes</taxon>
        <taxon>Pleosporomycetidae</taxon>
        <taxon>Pleosporales</taxon>
        <taxon>Lindgomycetaceae</taxon>
        <taxon>Lindgomyces</taxon>
    </lineage>
</organism>
<gene>
    <name evidence="1" type="ORF">BDR25DRAFT_304915</name>
</gene>
<reference evidence="1" key="1">
    <citation type="journal article" date="2020" name="Stud. Mycol.">
        <title>101 Dothideomycetes genomes: a test case for predicting lifestyles and emergence of pathogens.</title>
        <authorList>
            <person name="Haridas S."/>
            <person name="Albert R."/>
            <person name="Binder M."/>
            <person name="Bloem J."/>
            <person name="Labutti K."/>
            <person name="Salamov A."/>
            <person name="Andreopoulos B."/>
            <person name="Baker S."/>
            <person name="Barry K."/>
            <person name="Bills G."/>
            <person name="Bluhm B."/>
            <person name="Cannon C."/>
            <person name="Castanera R."/>
            <person name="Culley D."/>
            <person name="Daum C."/>
            <person name="Ezra D."/>
            <person name="Gonzalez J."/>
            <person name="Henrissat B."/>
            <person name="Kuo A."/>
            <person name="Liang C."/>
            <person name="Lipzen A."/>
            <person name="Lutzoni F."/>
            <person name="Magnuson J."/>
            <person name="Mondo S."/>
            <person name="Nolan M."/>
            <person name="Ohm R."/>
            <person name="Pangilinan J."/>
            <person name="Park H.-J."/>
            <person name="Ramirez L."/>
            <person name="Alfaro M."/>
            <person name="Sun H."/>
            <person name="Tritt A."/>
            <person name="Yoshinaga Y."/>
            <person name="Zwiers L.-H."/>
            <person name="Turgeon B."/>
            <person name="Goodwin S."/>
            <person name="Spatafora J."/>
            <person name="Crous P."/>
            <person name="Grigoriev I."/>
        </authorList>
    </citation>
    <scope>NUCLEOTIDE SEQUENCE</scope>
    <source>
        <strain evidence="1">ATCC 200398</strain>
    </source>
</reference>
<dbReference type="Proteomes" id="UP000799755">
    <property type="component" value="Unassembled WGS sequence"/>
</dbReference>
<evidence type="ECO:0000313" key="2">
    <source>
        <dbReference type="Proteomes" id="UP000799755"/>
    </source>
</evidence>
<accession>A0ACB6QNJ3</accession>
<dbReference type="EMBL" id="MU003515">
    <property type="protein sequence ID" value="KAF2468476.1"/>
    <property type="molecule type" value="Genomic_DNA"/>
</dbReference>
<evidence type="ECO:0000313" key="1">
    <source>
        <dbReference type="EMBL" id="KAF2468476.1"/>
    </source>
</evidence>
<sequence>MSPNSQLQPPLLDHLILFLPPSPTTSFPLIPPSLTTAFTLTPGGRHADNFSSNTLILLSDGCYIELICFLPPSASNLSTHWWGPDPNRRGWTDWCLTTLPPTTSDENYERIKSTHVQPVRGGRKRPDGQHVKWAVTFPHGDNGGQAIRGKVPFFCHDETPRELRVPMTGDSTTHSCKAVGVKELTVVVKGTQELFSLSAVYEGILGTAARGVRTKEEVENQVVFEIARVKEVEVLAEGPRVVLRVPRNEDEEERVREKGFWFGDVVLAVKVEDGDDVGRKERVDGGRDDVGGLWIEYVGVGSSARL</sequence>
<name>A0ACB6QNJ3_9PLEO</name>
<keyword evidence="2" id="KW-1185">Reference proteome</keyword>